<dbReference type="KEGG" id="tbe:Trebr_0914"/>
<dbReference type="HOGENOM" id="CLU_455556_0_0_12"/>
<evidence type="ECO:0000313" key="1">
    <source>
        <dbReference type="EMBL" id="AEE16350.1"/>
    </source>
</evidence>
<accession>F4LJ93</accession>
<name>F4LJ93_TREBD</name>
<gene>
    <name evidence="1" type="ordered locus">Trebr_0914</name>
</gene>
<sequence>MQYMKRILLTILFTLSVVCAYVGCSSPLSTLPLVVSGAEPAALTALNKNARKAAVSGTNGSRYAYFAFSEAQRGNYVSLAASEGAVSLEIEISAPISAAYAETAAADRRFAFGLLYDSDFSASGRLRSALADRPMAAGVFSSENRQFRVAYAVPAAQAGRVRGFFFYTAVSAAVTAASVIPGEVGFDFSGEVPRFCFAGNGGSVPETGAAAFTAFDFTEADSVFGSGYTGGEFVPVFTVSLRETGGGFGSVENQTQVKLSFGGETVSIRRAPGQTAVSVHAAALRSAFSRVSAESNADMIRGVSLHFIPSGRRDTGTVIQPLRTDPGLIPAWPSAVWRSADYELFEWEQFPGVLFFDTANYAVQDQFFKRLAFFTEKTGYIGTLVPDGVLNGKHGFNAHDYRPETLADFFTLAERTSFPLSEKELLLKEILLCNGIIAADAAAPGTYRSGIGGVISVSQESPLYLRHSFVAHEGLHGLYFIDADFRTTVSQVFSRMDPLSLQFLIRYFQVQPSLNYNTADTYLLENEFMAYIMQQPVSRTGNYFVTRASWNSMTAAEPELCAYVKATGGSGFTDAARILNEYVFRRWGFSAGRVSLVTR</sequence>
<protein>
    <submittedName>
        <fullName evidence="1">Uncharacterized protein</fullName>
    </submittedName>
</protein>
<evidence type="ECO:0000313" key="2">
    <source>
        <dbReference type="Proteomes" id="UP000006546"/>
    </source>
</evidence>
<dbReference type="EMBL" id="CP002696">
    <property type="protein sequence ID" value="AEE16350.1"/>
    <property type="molecule type" value="Genomic_DNA"/>
</dbReference>
<dbReference type="Proteomes" id="UP000006546">
    <property type="component" value="Chromosome"/>
</dbReference>
<dbReference type="AlphaFoldDB" id="F4LJ93"/>
<organism evidence="1 2">
    <name type="scientific">Treponema brennaborense (strain DSM 12168 / CIP 105900 / DD5/3)</name>
    <dbReference type="NCBI Taxonomy" id="906968"/>
    <lineage>
        <taxon>Bacteria</taxon>
        <taxon>Pseudomonadati</taxon>
        <taxon>Spirochaetota</taxon>
        <taxon>Spirochaetia</taxon>
        <taxon>Spirochaetales</taxon>
        <taxon>Treponemataceae</taxon>
        <taxon>Treponema</taxon>
    </lineage>
</organism>
<dbReference type="eggNOG" id="ENOG503342D">
    <property type="taxonomic scope" value="Bacteria"/>
</dbReference>
<reference evidence="2" key="1">
    <citation type="submission" date="2011-04" db="EMBL/GenBank/DDBJ databases">
        <title>The complete genome of Treponema brennaborense DSM 12168.</title>
        <authorList>
            <person name="Lucas S."/>
            <person name="Han J."/>
            <person name="Lapidus A."/>
            <person name="Bruce D."/>
            <person name="Goodwin L."/>
            <person name="Pitluck S."/>
            <person name="Peters L."/>
            <person name="Kyrpides N."/>
            <person name="Mavromatis K."/>
            <person name="Ivanova N."/>
            <person name="Mikhailova N."/>
            <person name="Pagani I."/>
            <person name="Teshima H."/>
            <person name="Detter J.C."/>
            <person name="Tapia R."/>
            <person name="Han C."/>
            <person name="Land M."/>
            <person name="Hauser L."/>
            <person name="Markowitz V."/>
            <person name="Cheng J.-F."/>
            <person name="Hugenholtz P."/>
            <person name="Woyke T."/>
            <person name="Wu D."/>
            <person name="Gronow S."/>
            <person name="Wellnitz S."/>
            <person name="Brambilla E."/>
            <person name="Klenk H.-P."/>
            <person name="Eisen J.A."/>
        </authorList>
    </citation>
    <scope>NUCLEOTIDE SEQUENCE [LARGE SCALE GENOMIC DNA]</scope>
    <source>
        <strain evidence="2">DSM 12168 / CIP 105900 / DD5/3</strain>
    </source>
</reference>
<proteinExistence type="predicted"/>
<keyword evidence="2" id="KW-1185">Reference proteome</keyword>